<feature type="transmembrane region" description="Helical" evidence="7">
    <location>
        <begin position="260"/>
        <end position="281"/>
    </location>
</feature>
<organism evidence="10 11">
    <name type="scientific">Pseudoduganella umbonata</name>
    <dbReference type="NCBI Taxonomy" id="864828"/>
    <lineage>
        <taxon>Bacteria</taxon>
        <taxon>Pseudomonadati</taxon>
        <taxon>Pseudomonadota</taxon>
        <taxon>Betaproteobacteria</taxon>
        <taxon>Burkholderiales</taxon>
        <taxon>Oxalobacteraceae</taxon>
        <taxon>Telluria group</taxon>
        <taxon>Pseudoduganella</taxon>
    </lineage>
</organism>
<evidence type="ECO:0000256" key="6">
    <source>
        <dbReference type="ARBA" id="ARBA00023136"/>
    </source>
</evidence>
<evidence type="ECO:0000256" key="1">
    <source>
        <dbReference type="ARBA" id="ARBA00004651"/>
    </source>
</evidence>
<feature type="transmembrane region" description="Helical" evidence="7">
    <location>
        <begin position="95"/>
        <end position="121"/>
    </location>
</feature>
<comment type="subcellular location">
    <subcellularLocation>
        <location evidence="1 7">Cell membrane</location>
        <topology evidence="1 7">Multi-pass membrane protein</topology>
    </subcellularLocation>
</comment>
<evidence type="ECO:0000313" key="11">
    <source>
        <dbReference type="Proteomes" id="UP000298763"/>
    </source>
</evidence>
<keyword evidence="4 7" id="KW-0812">Transmembrane</keyword>
<reference evidence="10 11" key="1">
    <citation type="submission" date="2019-05" db="EMBL/GenBank/DDBJ databases">
        <title>Draft Genome Sequences of Six Type Strains of the Genus Massilia.</title>
        <authorList>
            <person name="Miess H."/>
            <person name="Frediansyhah A."/>
            <person name="Gross H."/>
        </authorList>
    </citation>
    <scope>NUCLEOTIDE SEQUENCE [LARGE SCALE GENOMIC DNA]</scope>
    <source>
        <strain evidence="10 11">DSMZ 26121</strain>
    </source>
</reference>
<dbReference type="SUPFAM" id="SSF161098">
    <property type="entry name" value="MetI-like"/>
    <property type="match status" value="1"/>
</dbReference>
<accession>A0ABX5ULX3</accession>
<keyword evidence="3" id="KW-1003">Cell membrane</keyword>
<feature type="domain" description="ABC transmembrane type-1" evidence="9">
    <location>
        <begin position="93"/>
        <end position="282"/>
    </location>
</feature>
<dbReference type="InterPro" id="IPR000515">
    <property type="entry name" value="MetI-like"/>
</dbReference>
<dbReference type="InterPro" id="IPR035906">
    <property type="entry name" value="MetI-like_sf"/>
</dbReference>
<evidence type="ECO:0000256" key="5">
    <source>
        <dbReference type="ARBA" id="ARBA00022989"/>
    </source>
</evidence>
<dbReference type="Gene3D" id="1.10.3720.10">
    <property type="entry name" value="MetI-like"/>
    <property type="match status" value="1"/>
</dbReference>
<evidence type="ECO:0000259" key="9">
    <source>
        <dbReference type="PROSITE" id="PS50928"/>
    </source>
</evidence>
<dbReference type="InterPro" id="IPR050366">
    <property type="entry name" value="BP-dependent_transpt_permease"/>
</dbReference>
<dbReference type="CDD" id="cd06261">
    <property type="entry name" value="TM_PBP2"/>
    <property type="match status" value="1"/>
</dbReference>
<evidence type="ECO:0000256" key="3">
    <source>
        <dbReference type="ARBA" id="ARBA00022475"/>
    </source>
</evidence>
<dbReference type="Pfam" id="PF00528">
    <property type="entry name" value="BPD_transp_1"/>
    <property type="match status" value="1"/>
</dbReference>
<evidence type="ECO:0000256" key="7">
    <source>
        <dbReference type="RuleBase" id="RU363032"/>
    </source>
</evidence>
<feature type="transmembrane region" description="Helical" evidence="7">
    <location>
        <begin position="128"/>
        <end position="151"/>
    </location>
</feature>
<feature type="transmembrane region" description="Helical" evidence="7">
    <location>
        <begin position="220"/>
        <end position="240"/>
    </location>
</feature>
<dbReference type="PANTHER" id="PTHR43386:SF1">
    <property type="entry name" value="D,D-DIPEPTIDE TRANSPORT SYSTEM PERMEASE PROTEIN DDPC-RELATED"/>
    <property type="match status" value="1"/>
</dbReference>
<dbReference type="EMBL" id="CP040017">
    <property type="protein sequence ID" value="QCP11207.1"/>
    <property type="molecule type" value="Genomic_DNA"/>
</dbReference>
<feature type="transmembrane region" description="Helical" evidence="7">
    <location>
        <begin position="34"/>
        <end position="54"/>
    </location>
</feature>
<dbReference type="Proteomes" id="UP000298763">
    <property type="component" value="Chromosome"/>
</dbReference>
<sequence>MTTMPTSSPFLQDARPDDLLNPPGAPRWPTAGQLAGIVLLGLVALFALAGPWLIGIDPARQQLDRFLEAPSLAHPLGFDQLGRSMLARLAHGTQLSLSLAFVSVLSAAIPGTAIGLLAAWCGGWFERALAALADAVLALPGLLLVLLLAAFSPGGFWPLYVGISLALWVEYFRVVRAASRILLASPQVEASRLLGFGPAYIVRRHLLPELLPRLFTLMRFGFAGAVLAMSALGFVGVGLQPPTPELGVMMIELLPYYGEAPWLVGAPVLVLFVTLLGLLLLSPAHGTRTTEAA</sequence>
<feature type="region of interest" description="Disordered" evidence="8">
    <location>
        <begin position="1"/>
        <end position="25"/>
    </location>
</feature>
<dbReference type="PROSITE" id="PS50928">
    <property type="entry name" value="ABC_TM1"/>
    <property type="match status" value="1"/>
</dbReference>
<dbReference type="RefSeq" id="WP_137314070.1">
    <property type="nucleotide sequence ID" value="NZ_CP040017.1"/>
</dbReference>
<keyword evidence="11" id="KW-1185">Reference proteome</keyword>
<keyword evidence="6 7" id="KW-0472">Membrane</keyword>
<feature type="transmembrane region" description="Helical" evidence="7">
    <location>
        <begin position="157"/>
        <end position="175"/>
    </location>
</feature>
<evidence type="ECO:0000256" key="8">
    <source>
        <dbReference type="SAM" id="MobiDB-lite"/>
    </source>
</evidence>
<keyword evidence="2 7" id="KW-0813">Transport</keyword>
<evidence type="ECO:0000313" key="10">
    <source>
        <dbReference type="EMBL" id="QCP11207.1"/>
    </source>
</evidence>
<gene>
    <name evidence="10" type="ORF">FCL38_12865</name>
</gene>
<evidence type="ECO:0000256" key="4">
    <source>
        <dbReference type="ARBA" id="ARBA00022692"/>
    </source>
</evidence>
<comment type="similarity">
    <text evidence="7">Belongs to the binding-protein-dependent transport system permease family.</text>
</comment>
<name>A0ABX5ULX3_9BURK</name>
<proteinExistence type="inferred from homology"/>
<keyword evidence="5 7" id="KW-1133">Transmembrane helix</keyword>
<feature type="compositionally biased region" description="Polar residues" evidence="8">
    <location>
        <begin position="1"/>
        <end position="10"/>
    </location>
</feature>
<evidence type="ECO:0000256" key="2">
    <source>
        <dbReference type="ARBA" id="ARBA00022448"/>
    </source>
</evidence>
<protein>
    <submittedName>
        <fullName evidence="10">ABC transporter permease</fullName>
    </submittedName>
</protein>
<dbReference type="PANTHER" id="PTHR43386">
    <property type="entry name" value="OLIGOPEPTIDE TRANSPORT SYSTEM PERMEASE PROTEIN APPC"/>
    <property type="match status" value="1"/>
</dbReference>